<dbReference type="InterPro" id="IPR013594">
    <property type="entry name" value="Dynein_heavy_tail"/>
</dbReference>
<name>A0AA40FPG7_9HYME</name>
<protein>
    <recommendedName>
        <fullName evidence="1">Dynein heavy chain tail domain-containing protein</fullName>
    </recommendedName>
</protein>
<dbReference type="GO" id="GO:0045505">
    <property type="term" value="F:dynein intermediate chain binding"/>
    <property type="evidence" value="ECO:0007669"/>
    <property type="project" value="InterPro"/>
</dbReference>
<dbReference type="InterPro" id="IPR026983">
    <property type="entry name" value="DHC"/>
</dbReference>
<keyword evidence="3" id="KW-1185">Reference proteome</keyword>
<dbReference type="Proteomes" id="UP001177670">
    <property type="component" value="Unassembled WGS sequence"/>
</dbReference>
<dbReference type="PANTHER" id="PTHR46532:SF11">
    <property type="entry name" value="DYNEIN AXONEMAL HEAVY CHAIN 12"/>
    <property type="match status" value="1"/>
</dbReference>
<dbReference type="Pfam" id="PF08385">
    <property type="entry name" value="DHC_N1"/>
    <property type="match status" value="1"/>
</dbReference>
<dbReference type="GO" id="GO:0051959">
    <property type="term" value="F:dynein light intermediate chain binding"/>
    <property type="evidence" value="ECO:0007669"/>
    <property type="project" value="InterPro"/>
</dbReference>
<dbReference type="PANTHER" id="PTHR46532">
    <property type="entry name" value="MALE FERTILITY FACTOR KL5"/>
    <property type="match status" value="1"/>
</dbReference>
<feature type="domain" description="Dynein heavy chain tail" evidence="1">
    <location>
        <begin position="1"/>
        <end position="437"/>
    </location>
</feature>
<sequence>MASILEKTDSAYFPCFRTLFDNVVSSMAEAKEISLYLSPLAKCFKAVEEVDFSEAKPLMATLIHSVGLAWSKSTYYQSSSKVIIMFRQICNLLIQEARRFLDPTSIFQSDVDEALQRVQISRGVLEEFKRQFELRKDMPAMKPDAPSWTFNSSAVFIRLDAFLKRLTDIEWLFNTVMEFSKLEKIEIGGILGGSLSARIINVYKEFQQLFMSFTVRANDALEPDDESFTADCRKFNDSIIDLDCKLAAILCQAFDDCGNLESVFKLINIAGTVLDRPVISKQFTNRYTRILDLLNVELTVIEVLFNRGTRGALINLPPLAAALTFISMLRQRVDLPVQSFKAIQHPIVNSEEGRNIEKRYERLIKIFDDRERELFTEWAQTVPDAVDIGLNRNILYREKDSTLLLNFDPELLCVLKEVNYLKQMSRSDIPEEAIKVFL</sequence>
<reference evidence="2" key="1">
    <citation type="submission" date="2021-10" db="EMBL/GenBank/DDBJ databases">
        <title>Melipona bicolor Genome sequencing and assembly.</title>
        <authorList>
            <person name="Araujo N.S."/>
            <person name="Arias M.C."/>
        </authorList>
    </citation>
    <scope>NUCLEOTIDE SEQUENCE</scope>
    <source>
        <strain evidence="2">USP_2M_L1-L4_2017</strain>
        <tissue evidence="2">Whole body</tissue>
    </source>
</reference>
<dbReference type="EMBL" id="JAHYIQ010000022">
    <property type="protein sequence ID" value="KAK1122912.1"/>
    <property type="molecule type" value="Genomic_DNA"/>
</dbReference>
<proteinExistence type="predicted"/>
<dbReference type="GO" id="GO:0005858">
    <property type="term" value="C:axonemal dynein complex"/>
    <property type="evidence" value="ECO:0007669"/>
    <property type="project" value="TreeGrafter"/>
</dbReference>
<evidence type="ECO:0000313" key="3">
    <source>
        <dbReference type="Proteomes" id="UP001177670"/>
    </source>
</evidence>
<dbReference type="AlphaFoldDB" id="A0AA40FPG7"/>
<comment type="caution">
    <text evidence="2">The sequence shown here is derived from an EMBL/GenBank/DDBJ whole genome shotgun (WGS) entry which is preliminary data.</text>
</comment>
<dbReference type="GO" id="GO:0007018">
    <property type="term" value="P:microtubule-based movement"/>
    <property type="evidence" value="ECO:0007669"/>
    <property type="project" value="InterPro"/>
</dbReference>
<evidence type="ECO:0000313" key="2">
    <source>
        <dbReference type="EMBL" id="KAK1122912.1"/>
    </source>
</evidence>
<gene>
    <name evidence="2" type="ORF">K0M31_009357</name>
</gene>
<evidence type="ECO:0000259" key="1">
    <source>
        <dbReference type="Pfam" id="PF08385"/>
    </source>
</evidence>
<organism evidence="2 3">
    <name type="scientific">Melipona bicolor</name>
    <dbReference type="NCBI Taxonomy" id="60889"/>
    <lineage>
        <taxon>Eukaryota</taxon>
        <taxon>Metazoa</taxon>
        <taxon>Ecdysozoa</taxon>
        <taxon>Arthropoda</taxon>
        <taxon>Hexapoda</taxon>
        <taxon>Insecta</taxon>
        <taxon>Pterygota</taxon>
        <taxon>Neoptera</taxon>
        <taxon>Endopterygota</taxon>
        <taxon>Hymenoptera</taxon>
        <taxon>Apocrita</taxon>
        <taxon>Aculeata</taxon>
        <taxon>Apoidea</taxon>
        <taxon>Anthophila</taxon>
        <taxon>Apidae</taxon>
        <taxon>Melipona</taxon>
    </lineage>
</organism>
<accession>A0AA40FPG7</accession>